<dbReference type="AlphaFoldDB" id="A0A401Z6N2"/>
<keyword evidence="2" id="KW-1185">Reference proteome</keyword>
<dbReference type="OrthoDB" id="4350454at2"/>
<dbReference type="RefSeq" id="WP_160161886.1">
    <property type="nucleotide sequence ID" value="NZ_BIFH01000065.1"/>
</dbReference>
<organism evidence="1 2">
    <name type="scientific">Embleya hyalina</name>
    <dbReference type="NCBI Taxonomy" id="516124"/>
    <lineage>
        <taxon>Bacteria</taxon>
        <taxon>Bacillati</taxon>
        <taxon>Actinomycetota</taxon>
        <taxon>Actinomycetes</taxon>
        <taxon>Kitasatosporales</taxon>
        <taxon>Streptomycetaceae</taxon>
        <taxon>Embleya</taxon>
    </lineage>
</organism>
<dbReference type="InterPro" id="IPR038287">
    <property type="entry name" value="Cse2_sf"/>
</dbReference>
<dbReference type="EMBL" id="BIFH01000065">
    <property type="protein sequence ID" value="GCE02468.1"/>
    <property type="molecule type" value="Genomic_DNA"/>
</dbReference>
<comment type="caution">
    <text evidence="1">The sequence shown here is derived from an EMBL/GenBank/DDBJ whole genome shotgun (WGS) entry which is preliminary data.</text>
</comment>
<evidence type="ECO:0000313" key="2">
    <source>
        <dbReference type="Proteomes" id="UP000286931"/>
    </source>
</evidence>
<reference evidence="1 2" key="1">
    <citation type="submission" date="2018-12" db="EMBL/GenBank/DDBJ databases">
        <title>Draft genome sequence of Embleya hyalina NBRC 13850T.</title>
        <authorList>
            <person name="Komaki H."/>
            <person name="Hosoyama A."/>
            <person name="Kimura A."/>
            <person name="Ichikawa N."/>
            <person name="Tamura T."/>
        </authorList>
    </citation>
    <scope>NUCLEOTIDE SEQUENCE [LARGE SCALE GENOMIC DNA]</scope>
    <source>
        <strain evidence="1 2">NBRC 13850</strain>
    </source>
</reference>
<proteinExistence type="predicted"/>
<gene>
    <name evidence="1" type="ORF">EHYA_10245</name>
</gene>
<evidence type="ECO:0008006" key="3">
    <source>
        <dbReference type="Google" id="ProtNLM"/>
    </source>
</evidence>
<evidence type="ECO:0000313" key="1">
    <source>
        <dbReference type="EMBL" id="GCE02468.1"/>
    </source>
</evidence>
<name>A0A401Z6N2_9ACTN</name>
<accession>A0A401Z6N2</accession>
<protein>
    <recommendedName>
        <fullName evidence="3">Type I-E CRISPR-associated protein Cse2/CasB</fullName>
    </recommendedName>
</protein>
<dbReference type="Gene3D" id="1.10.520.40">
    <property type="entry name" value="CRISPR-associated protein Cse2"/>
    <property type="match status" value="1"/>
</dbReference>
<dbReference type="Pfam" id="PF09485">
    <property type="entry name" value="CRISPR_Cse2"/>
    <property type="match status" value="1"/>
</dbReference>
<dbReference type="NCBIfam" id="TIGR02548">
    <property type="entry name" value="casB_cse2"/>
    <property type="match status" value="1"/>
</dbReference>
<sequence length="193" mass="21744">MTAPPIPRVSAYWAPWEHALHTFLARVHGDRRLAARFLPAAASDPPVPAVEAITVHLPVTLERRLATRAVRHAIALYAVHQGSLAGGLHRPDGTSIGAACRDLARLIAPDHTLVQRRERTRFDDAVEAETLDELATGLHPLMAELGRRRIALDHVRLAKDLLWWETPVGRRYTRNRWEEDFHDLTPRPPHHDG</sequence>
<dbReference type="Proteomes" id="UP000286931">
    <property type="component" value="Unassembled WGS sequence"/>
</dbReference>
<dbReference type="InterPro" id="IPR013382">
    <property type="entry name" value="CRISPR-assoc_prot_Cse2"/>
</dbReference>